<evidence type="ECO:0000313" key="9">
    <source>
        <dbReference type="EMBL" id="RBP65403.1"/>
    </source>
</evidence>
<feature type="domain" description="YetF C-terminal" evidence="8">
    <location>
        <begin position="80"/>
        <end position="196"/>
    </location>
</feature>
<keyword evidence="3" id="KW-1003">Cell membrane</keyword>
<accession>A0A366IB49</accession>
<organism evidence="9 10">
    <name type="scientific">Alkalibaculum bacchi</name>
    <dbReference type="NCBI Taxonomy" id="645887"/>
    <lineage>
        <taxon>Bacteria</taxon>
        <taxon>Bacillati</taxon>
        <taxon>Bacillota</taxon>
        <taxon>Clostridia</taxon>
        <taxon>Eubacteriales</taxon>
        <taxon>Eubacteriaceae</taxon>
        <taxon>Alkalibaculum</taxon>
    </lineage>
</organism>
<evidence type="ECO:0000256" key="1">
    <source>
        <dbReference type="ARBA" id="ARBA00004651"/>
    </source>
</evidence>
<evidence type="ECO:0000256" key="4">
    <source>
        <dbReference type="ARBA" id="ARBA00022692"/>
    </source>
</evidence>
<protein>
    <submittedName>
        <fullName evidence="9">Uncharacterized membrane protein YcaP (DUF421 family)</fullName>
    </submittedName>
</protein>
<dbReference type="PANTHER" id="PTHR34582:SF6">
    <property type="entry name" value="UPF0702 TRANSMEMBRANE PROTEIN YCAP"/>
    <property type="match status" value="1"/>
</dbReference>
<evidence type="ECO:0000256" key="7">
    <source>
        <dbReference type="SAM" id="Phobius"/>
    </source>
</evidence>
<keyword evidence="5 7" id="KW-1133">Transmembrane helix</keyword>
<evidence type="ECO:0000256" key="3">
    <source>
        <dbReference type="ARBA" id="ARBA00022475"/>
    </source>
</evidence>
<keyword evidence="10" id="KW-1185">Reference proteome</keyword>
<dbReference type="GO" id="GO:0005886">
    <property type="term" value="C:plasma membrane"/>
    <property type="evidence" value="ECO:0007669"/>
    <property type="project" value="UniProtKB-SubCell"/>
</dbReference>
<dbReference type="PANTHER" id="PTHR34582">
    <property type="entry name" value="UPF0702 TRANSMEMBRANE PROTEIN YCAP"/>
    <property type="match status" value="1"/>
</dbReference>
<dbReference type="EMBL" id="QNRX01000007">
    <property type="protein sequence ID" value="RBP65403.1"/>
    <property type="molecule type" value="Genomic_DNA"/>
</dbReference>
<dbReference type="AlphaFoldDB" id="A0A366IB49"/>
<gene>
    <name evidence="9" type="ORF">DES36_107145</name>
</gene>
<dbReference type="InterPro" id="IPR007353">
    <property type="entry name" value="DUF421"/>
</dbReference>
<reference evidence="9 10" key="1">
    <citation type="submission" date="2018-06" db="EMBL/GenBank/DDBJ databases">
        <title>Genomic Encyclopedia of Type Strains, Phase IV (KMG-IV): sequencing the most valuable type-strain genomes for metagenomic binning, comparative biology and taxonomic classification.</title>
        <authorList>
            <person name="Goeker M."/>
        </authorList>
    </citation>
    <scope>NUCLEOTIDE SEQUENCE [LARGE SCALE GENOMIC DNA]</scope>
    <source>
        <strain evidence="9 10">DSM 22112</strain>
    </source>
</reference>
<evidence type="ECO:0000256" key="6">
    <source>
        <dbReference type="ARBA" id="ARBA00023136"/>
    </source>
</evidence>
<evidence type="ECO:0000256" key="2">
    <source>
        <dbReference type="ARBA" id="ARBA00006448"/>
    </source>
</evidence>
<keyword evidence="4 7" id="KW-0812">Transmembrane</keyword>
<comment type="caution">
    <text evidence="9">The sequence shown here is derived from an EMBL/GenBank/DDBJ whole genome shotgun (WGS) entry which is preliminary data.</text>
</comment>
<dbReference type="Pfam" id="PF04239">
    <property type="entry name" value="DUF421"/>
    <property type="match status" value="1"/>
</dbReference>
<dbReference type="OrthoDB" id="1682423at2"/>
<dbReference type="Proteomes" id="UP000253490">
    <property type="component" value="Unassembled WGS sequence"/>
</dbReference>
<evidence type="ECO:0000256" key="5">
    <source>
        <dbReference type="ARBA" id="ARBA00022989"/>
    </source>
</evidence>
<comment type="similarity">
    <text evidence="2">Belongs to the UPF0702 family.</text>
</comment>
<dbReference type="InterPro" id="IPR023090">
    <property type="entry name" value="UPF0702_alpha/beta_dom_sf"/>
</dbReference>
<sequence>MHIIFIRTVILYLAVFLVIRLMGKRQVGEMQPSELIVTIMTADIATGPLESIDTPLFNGLVPLIAMLFIDSFMIFGILKTRIGRRFITGKPSFLMKDGVLQEKEMKAQRISLSDLHEELRSQGHPLLHEINTIILETNGQMSIICKDNSSLPVNVIADGLRLHENLKEGNIAEKWLDTELKKNGIVSDKEVFLAYVSDGSLYFHRKEQ</sequence>
<evidence type="ECO:0000259" key="8">
    <source>
        <dbReference type="Pfam" id="PF04239"/>
    </source>
</evidence>
<proteinExistence type="inferred from homology"/>
<keyword evidence="6 7" id="KW-0472">Membrane</keyword>
<dbReference type="Gene3D" id="3.30.240.20">
    <property type="entry name" value="bsu07140 like domains"/>
    <property type="match status" value="2"/>
</dbReference>
<comment type="subcellular location">
    <subcellularLocation>
        <location evidence="1">Cell membrane</location>
        <topology evidence="1">Multi-pass membrane protein</topology>
    </subcellularLocation>
</comment>
<name>A0A366IB49_9FIRM</name>
<evidence type="ECO:0000313" key="10">
    <source>
        <dbReference type="Proteomes" id="UP000253490"/>
    </source>
</evidence>
<dbReference type="RefSeq" id="WP_113920516.1">
    <property type="nucleotide sequence ID" value="NZ_QNRX01000007.1"/>
</dbReference>
<feature type="transmembrane region" description="Helical" evidence="7">
    <location>
        <begin position="56"/>
        <end position="78"/>
    </location>
</feature>